<keyword evidence="2" id="KW-1185">Reference proteome</keyword>
<reference evidence="1 2" key="1">
    <citation type="submission" date="2019-08" db="EMBL/GenBank/DDBJ databases">
        <title>Whole genome of Aphis craccivora.</title>
        <authorList>
            <person name="Voronova N.V."/>
            <person name="Shulinski R.S."/>
            <person name="Bandarenka Y.V."/>
            <person name="Zhorov D.G."/>
            <person name="Warner D."/>
        </authorList>
    </citation>
    <scope>NUCLEOTIDE SEQUENCE [LARGE SCALE GENOMIC DNA]</scope>
    <source>
        <strain evidence="1">180601</strain>
        <tissue evidence="1">Whole Body</tissue>
    </source>
</reference>
<dbReference type="EMBL" id="VUJU01000169">
    <property type="protein sequence ID" value="KAF0772487.1"/>
    <property type="molecule type" value="Genomic_DNA"/>
</dbReference>
<name>A0A6G0ZMB3_APHCR</name>
<comment type="caution">
    <text evidence="1">The sequence shown here is derived from an EMBL/GenBank/DDBJ whole genome shotgun (WGS) entry which is preliminary data.</text>
</comment>
<gene>
    <name evidence="1" type="ORF">FWK35_00003639</name>
</gene>
<accession>A0A6G0ZMB3</accession>
<sequence>MAIIAEYYKYIIHVRLKTEFELKTAVTFCREMVIHFMKTMFKIIDLTTAANSPDVQLISNPFHMISLAVPIINALAKDDISVFVNIRLYNLFILPNCQSPTSLSMTFSPFCASSGLISEDVTTSDAYKHDEPFIHDILIIDGMRLEICTKDLISCIVTVVTEKIEILKVMVYCLPEDVTNKIRNQIHRRNLKRLKSKNIMKGITYEHFKEKLSQLAPILKHKMDFSEDKFAILYINSERSDECIDFTMICFFFITSRNNAPISNFGGGFRCKSEYPWCIIQIKS</sequence>
<evidence type="ECO:0000313" key="1">
    <source>
        <dbReference type="EMBL" id="KAF0772487.1"/>
    </source>
</evidence>
<dbReference type="AlphaFoldDB" id="A0A6G0ZMB3"/>
<organism evidence="1 2">
    <name type="scientific">Aphis craccivora</name>
    <name type="common">Cowpea aphid</name>
    <dbReference type="NCBI Taxonomy" id="307492"/>
    <lineage>
        <taxon>Eukaryota</taxon>
        <taxon>Metazoa</taxon>
        <taxon>Ecdysozoa</taxon>
        <taxon>Arthropoda</taxon>
        <taxon>Hexapoda</taxon>
        <taxon>Insecta</taxon>
        <taxon>Pterygota</taxon>
        <taxon>Neoptera</taxon>
        <taxon>Paraneoptera</taxon>
        <taxon>Hemiptera</taxon>
        <taxon>Sternorrhyncha</taxon>
        <taxon>Aphidomorpha</taxon>
        <taxon>Aphidoidea</taxon>
        <taxon>Aphididae</taxon>
        <taxon>Aphidini</taxon>
        <taxon>Aphis</taxon>
        <taxon>Aphis</taxon>
    </lineage>
</organism>
<dbReference type="Proteomes" id="UP000478052">
    <property type="component" value="Unassembled WGS sequence"/>
</dbReference>
<protein>
    <submittedName>
        <fullName evidence="1">Uncharacterized protein</fullName>
    </submittedName>
</protein>
<proteinExistence type="predicted"/>
<evidence type="ECO:0000313" key="2">
    <source>
        <dbReference type="Proteomes" id="UP000478052"/>
    </source>
</evidence>